<feature type="region of interest" description="Disordered" evidence="1">
    <location>
        <begin position="1"/>
        <end position="20"/>
    </location>
</feature>
<keyword evidence="2" id="KW-1133">Transmembrane helix</keyword>
<feature type="transmembrane region" description="Helical" evidence="2">
    <location>
        <begin position="399"/>
        <end position="416"/>
    </location>
</feature>
<dbReference type="AlphaFoldDB" id="W7UWV6"/>
<feature type="transmembrane region" description="Helical" evidence="2">
    <location>
        <begin position="428"/>
        <end position="445"/>
    </location>
</feature>
<keyword evidence="4" id="KW-1185">Reference proteome</keyword>
<keyword evidence="2" id="KW-0812">Transmembrane</keyword>
<feature type="transmembrane region" description="Helical" evidence="2">
    <location>
        <begin position="361"/>
        <end position="379"/>
    </location>
</feature>
<feature type="transmembrane region" description="Helical" evidence="2">
    <location>
        <begin position="233"/>
        <end position="255"/>
    </location>
</feature>
<comment type="caution">
    <text evidence="3">The sequence shown here is derived from an EMBL/GenBank/DDBJ whole genome shotgun (WGS) entry which is preliminary data.</text>
</comment>
<evidence type="ECO:0000313" key="4">
    <source>
        <dbReference type="Proteomes" id="UP000019365"/>
    </source>
</evidence>
<keyword evidence="2" id="KW-0472">Membrane</keyword>
<feature type="transmembrane region" description="Helical" evidence="2">
    <location>
        <begin position="73"/>
        <end position="91"/>
    </location>
</feature>
<feature type="transmembrane region" description="Helical" evidence="2">
    <location>
        <begin position="103"/>
        <end position="123"/>
    </location>
</feature>
<evidence type="ECO:0000256" key="2">
    <source>
        <dbReference type="SAM" id="Phobius"/>
    </source>
</evidence>
<dbReference type="eggNOG" id="COG2205">
    <property type="taxonomic scope" value="Bacteria"/>
</dbReference>
<name>W7UWV6_RUMFL</name>
<proteinExistence type="predicted"/>
<organism evidence="3 4">
    <name type="scientific">Ruminococcus flavefaciens 007c</name>
    <dbReference type="NCBI Taxonomy" id="1341157"/>
    <lineage>
        <taxon>Bacteria</taxon>
        <taxon>Bacillati</taxon>
        <taxon>Bacillota</taxon>
        <taxon>Clostridia</taxon>
        <taxon>Eubacteriales</taxon>
        <taxon>Oscillospiraceae</taxon>
        <taxon>Ruminococcus</taxon>
    </lineage>
</organism>
<feature type="transmembrane region" description="Helical" evidence="2">
    <location>
        <begin position="191"/>
        <end position="213"/>
    </location>
</feature>
<dbReference type="OrthoDB" id="9767931at2"/>
<dbReference type="RefSeq" id="WP_037300379.1">
    <property type="nucleotide sequence ID" value="NZ_ATAX01000028.1"/>
</dbReference>
<feature type="transmembrane region" description="Helical" evidence="2">
    <location>
        <begin position="329"/>
        <end position="349"/>
    </location>
</feature>
<protein>
    <submittedName>
        <fullName evidence="3">Uncharacterized protein</fullName>
    </submittedName>
</protein>
<dbReference type="Proteomes" id="UP000019365">
    <property type="component" value="Unassembled WGS sequence"/>
</dbReference>
<accession>W7UWV6</accession>
<evidence type="ECO:0000256" key="1">
    <source>
        <dbReference type="SAM" id="MobiDB-lite"/>
    </source>
</evidence>
<evidence type="ECO:0000313" key="3">
    <source>
        <dbReference type="EMBL" id="EWM53130.1"/>
    </source>
</evidence>
<feature type="transmembrane region" description="Helical" evidence="2">
    <location>
        <begin position="129"/>
        <end position="149"/>
    </location>
</feature>
<gene>
    <name evidence="3" type="ORF">RF007C_16085</name>
</gene>
<sequence length="520" mass="59023">MDRNNTYGGFQGPPCPPPPYPQPYPQPYIPASAAVPKVKEKPEYNKAEIVLSVFILIAAFCFVRYVLFHAMGFITTGVFAAIIIISAVYMKKKECSFSAFNKVLMVILFIFTIVFSITSNNLIKVLNALFLFGGISYLVYSVGAGNSGVERYLPFALTKAVFEYPFSCFDKQAAITSDSLSKSKAGSNAKYIFIGLLLTVPLTAIVAALLMSADDGVERILTNLADSIFSMEFWNVLIQLSLALPCSLYMFGMLYKNTHRKDIKVLDPQVCKQKIFNMRFVSNLVVYTAVTPICILYVMFFISQANYFLSAFSNDLPEGFTYADYARRGFFELFAVALINLGVLVFMSLHSKKAGKEKPFALKLYSIVLSVFTIILIATAMSKMVMYINRYGLTRLRVYTSWFMILLAFVFIMIIIKQFRFEMKFARNMAVIFTLMFAVLCFSRPEAVIVKYNIEMYRSGQLEELDKDSILEMSDDGLLEALREDAVTKEEVNENKYRSYERYSYGRYNISSIMVDMLTE</sequence>
<feature type="transmembrane region" description="Helical" evidence="2">
    <location>
        <begin position="284"/>
        <end position="309"/>
    </location>
</feature>
<reference evidence="3 4" key="1">
    <citation type="journal article" date="2014" name="PLoS ONE">
        <title>Rumen cellulosomics: divergent fiber-degrading strategies revealed by comparative genome-wide analysis of six ruminococcal strains.</title>
        <authorList>
            <person name="Dassa B."/>
            <person name="Borovok I."/>
            <person name="Ruimy-Israeli V."/>
            <person name="Lamed R."/>
            <person name="Flint H.J."/>
            <person name="Duncan S.H."/>
            <person name="Henrissat B."/>
            <person name="Coutinho P."/>
            <person name="Morrison M."/>
            <person name="Mosoni P."/>
            <person name="Yeoman C.J."/>
            <person name="White B.A."/>
            <person name="Bayer E.A."/>
        </authorList>
    </citation>
    <scope>NUCLEOTIDE SEQUENCE [LARGE SCALE GENOMIC DNA]</scope>
    <source>
        <strain evidence="3 4">007c</strain>
    </source>
</reference>
<dbReference type="InterPro" id="IPR025291">
    <property type="entry name" value="DUF4153"/>
</dbReference>
<dbReference type="PATRIC" id="fig|1341157.4.peg.2615"/>
<feature type="transmembrane region" description="Helical" evidence="2">
    <location>
        <begin position="49"/>
        <end position="67"/>
    </location>
</feature>
<dbReference type="Pfam" id="PF13687">
    <property type="entry name" value="DUF4153"/>
    <property type="match status" value="1"/>
</dbReference>
<dbReference type="EMBL" id="ATAX01000028">
    <property type="protein sequence ID" value="EWM53130.1"/>
    <property type="molecule type" value="Genomic_DNA"/>
</dbReference>